<evidence type="ECO:0000256" key="4">
    <source>
        <dbReference type="ARBA" id="ARBA00035640"/>
    </source>
</evidence>
<dbReference type="Pfam" id="PF04888">
    <property type="entry name" value="SseC"/>
    <property type="match status" value="1"/>
</dbReference>
<sequence>MVVTGGNAHAKEASDPLDSIVQAIEDIVGSFSGPRDDTEARRPTVKAMETHDANGAPFLAAPGAPVVAPLASLAAPSPLNVGLLVAEVQGLRTEANGALVNDRTNESYDQMKARVDRYVDAQMNSIKEFEQKAADFLENAGRWYNRLTSWVSETLGPYMPYITVAIAAVATVATGGAAWPALALAGAALANHVLKQNGIDVVGAVSDAIKSTGSVVSKKAADTLADTVGAVMGLLLADPNPLAKFCGNIAKAFGASKETVERVEFWGQIVGMAIVVIGNLAVAGGGAVIKSLAKALSGLGAGSGSVASNVASAATETLKRFVGSMEQLAQDVIQIIRQSLAKLKELAQLFQKAMQSAKNLNVATVRGAASTVRDSVAGWQPRIDTGAKVAQTAVNGANGGIGGANGWRNLNLGMAQWDVEIAQANRRKTEQLLGITREQMHDTDDITRRSMDRVARNLQANADLTRDYTGELATRASIQSEQMTA</sequence>
<evidence type="ECO:0000313" key="7">
    <source>
        <dbReference type="Proteomes" id="UP000216857"/>
    </source>
</evidence>
<evidence type="ECO:0000256" key="1">
    <source>
        <dbReference type="ARBA" id="ARBA00004551"/>
    </source>
</evidence>
<keyword evidence="2" id="KW-0472">Membrane</keyword>
<evidence type="ECO:0000259" key="5">
    <source>
        <dbReference type="Pfam" id="PF04888"/>
    </source>
</evidence>
<dbReference type="AlphaFoldDB" id="A0A261R4U5"/>
<comment type="subcellular location">
    <subcellularLocation>
        <location evidence="1">Host membrane</location>
    </subcellularLocation>
</comment>
<reference evidence="6" key="1">
    <citation type="submission" date="2017-05" db="EMBL/GenBank/DDBJ databases">
        <title>Complete and WGS of Bordetella genogroups.</title>
        <authorList>
            <person name="Spilker T."/>
            <person name="Lipuma J."/>
        </authorList>
    </citation>
    <scope>NUCLEOTIDE SEQUENCE</scope>
    <source>
        <strain evidence="6">AU21707</strain>
    </source>
</reference>
<dbReference type="Proteomes" id="UP000216857">
    <property type="component" value="Unassembled WGS sequence"/>
</dbReference>
<keyword evidence="7" id="KW-1185">Reference proteome</keyword>
<keyword evidence="2" id="KW-1043">Host membrane</keyword>
<dbReference type="EMBL" id="NEVJ01000003">
    <property type="protein sequence ID" value="OZI20026.1"/>
    <property type="molecule type" value="Genomic_DNA"/>
</dbReference>
<evidence type="ECO:0000256" key="3">
    <source>
        <dbReference type="ARBA" id="ARBA00023026"/>
    </source>
</evidence>
<dbReference type="GO" id="GO:0033644">
    <property type="term" value="C:host cell membrane"/>
    <property type="evidence" value="ECO:0007669"/>
    <property type="project" value="UniProtKB-SubCell"/>
</dbReference>
<feature type="domain" description="Translocator protein BipB-like C-terminal" evidence="5">
    <location>
        <begin position="108"/>
        <end position="464"/>
    </location>
</feature>
<proteinExistence type="inferred from homology"/>
<organism evidence="6 7">
    <name type="scientific">Bordetella genomosp. 9</name>
    <dbReference type="NCBI Taxonomy" id="1416803"/>
    <lineage>
        <taxon>Bacteria</taxon>
        <taxon>Pseudomonadati</taxon>
        <taxon>Pseudomonadota</taxon>
        <taxon>Betaproteobacteria</taxon>
        <taxon>Burkholderiales</taxon>
        <taxon>Alcaligenaceae</taxon>
        <taxon>Bordetella</taxon>
    </lineage>
</organism>
<evidence type="ECO:0000256" key="2">
    <source>
        <dbReference type="ARBA" id="ARBA00022870"/>
    </source>
</evidence>
<keyword evidence="3" id="KW-0843">Virulence</keyword>
<comment type="caution">
    <text evidence="6">The sequence shown here is derived from an EMBL/GenBank/DDBJ whole genome shotgun (WGS) entry which is preliminary data.</text>
</comment>
<accession>A0A261R4U5</accession>
<protein>
    <recommendedName>
        <fullName evidence="5">Translocator protein BipB-like C-terminal domain-containing protein</fullName>
    </recommendedName>
</protein>
<dbReference type="InterPro" id="IPR006972">
    <property type="entry name" value="BipB-like_C"/>
</dbReference>
<comment type="similarity">
    <text evidence="4">Belongs to the SctE/SipB/YopB family.</text>
</comment>
<gene>
    <name evidence="6" type="ORF">CAL26_20960</name>
</gene>
<evidence type="ECO:0000313" key="6">
    <source>
        <dbReference type="EMBL" id="OZI20026.1"/>
    </source>
</evidence>
<name>A0A261R4U5_9BORD</name>